<sequence length="625" mass="69566">MARGHAQGVQRKCGGNEEVPVADASASAAGFYDEHWGEVLDCGPSEPLIRDPEDLQVTGIPIGHFQVPVGLGDHLDSTTSFAPVAGFEHACNPAELAQHFVPLSRLQQSSEDSVLALSKAASDEGNHKETNQQSEASARTSALQQSDDAIRQRKRRSDQHREWKPSRTSRLQSDEQLVSTTVERSTLATTSIDTCPTYSFRIGDLDAVIDFFKQRFQELTTKPLKALVPIWLKLAEPNRKQHYGNGKYTYKTPGEDLSSTCYPPWWPADIPYKEPAHLKGPKLIRIAIHILLLHRYPDADGKRRVNWIYKLKAKTDLWIQCAESDCFASSKDPAYRDSMKQRATQEIFPEILDVAQSYEDHLAQLEERGTVASRESNAMLGKVHTWRPATKTIKKTRRSRSEHSESRTKRRRCDDAQPEPLQEEGSASNKRRVKSPSADVTRENTPCNDRNLEHFNRADLSPIVSPSGLNAASPPRAVRTLVPPSNFIPAAVAGPNGQPTSHHVFPSNGFCANCRCPHCCTPPTFNPIHGLPNTAFYPSYTAGPAHGHFMNTAVPDYTFFATSMEEKPQWSSFSSSDTVLDDTQGPVDFVGYNPLQADINGLTRQNIPQFPIPPQQFPHGSPMRF</sequence>
<reference evidence="3" key="1">
    <citation type="journal article" date="2020" name="Stud. Mycol.">
        <title>101 Dothideomycetes genomes: a test case for predicting lifestyles and emergence of pathogens.</title>
        <authorList>
            <person name="Haridas S."/>
            <person name="Albert R."/>
            <person name="Binder M."/>
            <person name="Bloem J."/>
            <person name="Labutti K."/>
            <person name="Salamov A."/>
            <person name="Andreopoulos B."/>
            <person name="Baker S."/>
            <person name="Barry K."/>
            <person name="Bills G."/>
            <person name="Bluhm B."/>
            <person name="Cannon C."/>
            <person name="Castanera R."/>
            <person name="Culley D."/>
            <person name="Daum C."/>
            <person name="Ezra D."/>
            <person name="Gonzalez J."/>
            <person name="Henrissat B."/>
            <person name="Kuo A."/>
            <person name="Liang C."/>
            <person name="Lipzen A."/>
            <person name="Lutzoni F."/>
            <person name="Magnuson J."/>
            <person name="Mondo S."/>
            <person name="Nolan M."/>
            <person name="Ohm R."/>
            <person name="Pangilinan J."/>
            <person name="Park H.-J."/>
            <person name="Ramirez L."/>
            <person name="Alfaro M."/>
            <person name="Sun H."/>
            <person name="Tritt A."/>
            <person name="Yoshinaga Y."/>
            <person name="Zwiers L.-H."/>
            <person name="Turgeon B."/>
            <person name="Goodwin S."/>
            <person name="Spatafora J."/>
            <person name="Crous P."/>
            <person name="Grigoriev I."/>
        </authorList>
    </citation>
    <scope>NUCLEOTIDE SEQUENCE</scope>
    <source>
        <strain evidence="3">CBS 379.55</strain>
    </source>
</reference>
<accession>A0A6A6JFV2</accession>
<dbReference type="RefSeq" id="XP_033652746.1">
    <property type="nucleotide sequence ID" value="XM_033801015.1"/>
</dbReference>
<proteinExistence type="predicted"/>
<dbReference type="GeneID" id="54554190"/>
<dbReference type="Proteomes" id="UP000800097">
    <property type="component" value="Unassembled WGS sequence"/>
</dbReference>
<evidence type="ECO:0000313" key="3">
    <source>
        <dbReference type="EMBL" id="KAF2275207.1"/>
    </source>
</evidence>
<dbReference type="Pfam" id="PF11001">
    <property type="entry name" value="AFUB_07903_YDR124W_hel"/>
    <property type="match status" value="1"/>
</dbReference>
<dbReference type="PANTHER" id="PTHR36102">
    <property type="entry name" value="CHROMOSOME 10, WHOLE GENOME SHOTGUN SEQUENCE"/>
    <property type="match status" value="1"/>
</dbReference>
<dbReference type="EMBL" id="ML986498">
    <property type="protein sequence ID" value="KAF2275207.1"/>
    <property type="molecule type" value="Genomic_DNA"/>
</dbReference>
<keyword evidence="4" id="KW-1185">Reference proteome</keyword>
<dbReference type="AlphaFoldDB" id="A0A6A6JFV2"/>
<evidence type="ECO:0000256" key="1">
    <source>
        <dbReference type="SAM" id="MobiDB-lite"/>
    </source>
</evidence>
<gene>
    <name evidence="3" type="ORF">EI97DRAFT_459510</name>
</gene>
<dbReference type="PANTHER" id="PTHR36102:SF1">
    <property type="entry name" value="YDR124W-LIKE HELICAL BUNDLE DOMAIN-CONTAINING PROTEIN"/>
    <property type="match status" value="1"/>
</dbReference>
<feature type="compositionally biased region" description="Polar residues" evidence="1">
    <location>
        <begin position="131"/>
        <end position="147"/>
    </location>
</feature>
<feature type="region of interest" description="Disordered" evidence="1">
    <location>
        <begin position="369"/>
        <end position="454"/>
    </location>
</feature>
<feature type="region of interest" description="Disordered" evidence="1">
    <location>
        <begin position="114"/>
        <end position="177"/>
    </location>
</feature>
<dbReference type="InterPro" id="IPR021264">
    <property type="entry name" value="AFUB_079030/YDR124W-like"/>
</dbReference>
<dbReference type="InterPro" id="IPR047092">
    <property type="entry name" value="AFUB_07903/YDR124W-like_hel"/>
</dbReference>
<organism evidence="3 4">
    <name type="scientific">Westerdykella ornata</name>
    <dbReference type="NCBI Taxonomy" id="318751"/>
    <lineage>
        <taxon>Eukaryota</taxon>
        <taxon>Fungi</taxon>
        <taxon>Dikarya</taxon>
        <taxon>Ascomycota</taxon>
        <taxon>Pezizomycotina</taxon>
        <taxon>Dothideomycetes</taxon>
        <taxon>Pleosporomycetidae</taxon>
        <taxon>Pleosporales</taxon>
        <taxon>Sporormiaceae</taxon>
        <taxon>Westerdykella</taxon>
    </lineage>
</organism>
<name>A0A6A6JFV2_WESOR</name>
<evidence type="ECO:0000259" key="2">
    <source>
        <dbReference type="Pfam" id="PF11001"/>
    </source>
</evidence>
<evidence type="ECO:0000313" key="4">
    <source>
        <dbReference type="Proteomes" id="UP000800097"/>
    </source>
</evidence>
<protein>
    <recommendedName>
        <fullName evidence="2">Subtelomeric hrmA-associated cluster protein AFUB-079030/YDR124W-like helical bundle domain-containing protein</fullName>
    </recommendedName>
</protein>
<feature type="compositionally biased region" description="Basic and acidic residues" evidence="1">
    <location>
        <begin position="399"/>
        <end position="415"/>
    </location>
</feature>
<feature type="compositionally biased region" description="Basic and acidic residues" evidence="1">
    <location>
        <begin position="121"/>
        <end position="130"/>
    </location>
</feature>
<feature type="domain" description="Subtelomeric hrmA-associated cluster protein AFUB-079030/YDR124W-like helical bundle" evidence="2">
    <location>
        <begin position="202"/>
        <end position="356"/>
    </location>
</feature>
<dbReference type="OrthoDB" id="5338458at2759"/>
<feature type="compositionally biased region" description="Polar residues" evidence="1">
    <location>
        <begin position="166"/>
        <end position="177"/>
    </location>
</feature>